<dbReference type="Gene3D" id="1.10.10.10">
    <property type="entry name" value="Winged helix-like DNA-binding domain superfamily/Winged helix DNA-binding domain"/>
    <property type="match status" value="1"/>
</dbReference>
<organism evidence="5 6">
    <name type="scientific">Neorhodopirellula lusitana</name>
    <dbReference type="NCBI Taxonomy" id="445327"/>
    <lineage>
        <taxon>Bacteria</taxon>
        <taxon>Pseudomonadati</taxon>
        <taxon>Planctomycetota</taxon>
        <taxon>Planctomycetia</taxon>
        <taxon>Pirellulales</taxon>
        <taxon>Pirellulaceae</taxon>
        <taxon>Neorhodopirellula</taxon>
    </lineage>
</organism>
<evidence type="ECO:0000256" key="2">
    <source>
        <dbReference type="ARBA" id="ARBA00023125"/>
    </source>
</evidence>
<dbReference type="Proteomes" id="UP001158067">
    <property type="component" value="Unassembled WGS sequence"/>
</dbReference>
<keyword evidence="1" id="KW-0805">Transcription regulation</keyword>
<evidence type="ECO:0000256" key="1">
    <source>
        <dbReference type="ARBA" id="ARBA00023015"/>
    </source>
</evidence>
<evidence type="ECO:0000259" key="4">
    <source>
        <dbReference type="PROSITE" id="PS50043"/>
    </source>
</evidence>
<dbReference type="PANTHER" id="PTHR44688:SF16">
    <property type="entry name" value="DNA-BINDING TRANSCRIPTIONAL ACTIVATOR DEVR_DOSR"/>
    <property type="match status" value="1"/>
</dbReference>
<feature type="domain" description="HTH luxR-type" evidence="4">
    <location>
        <begin position="82"/>
        <end position="147"/>
    </location>
</feature>
<name>A0ABY1Q7Q9_9BACT</name>
<evidence type="ECO:0000313" key="5">
    <source>
        <dbReference type="EMBL" id="SMP59359.1"/>
    </source>
</evidence>
<keyword evidence="6" id="KW-1185">Reference proteome</keyword>
<dbReference type="RefSeq" id="WP_283432961.1">
    <property type="nucleotide sequence ID" value="NZ_FXUG01000006.1"/>
</dbReference>
<dbReference type="SUPFAM" id="SSF46894">
    <property type="entry name" value="C-terminal effector domain of the bipartite response regulators"/>
    <property type="match status" value="1"/>
</dbReference>
<protein>
    <submittedName>
        <fullName evidence="5">Regulatory protein, luxR family</fullName>
    </submittedName>
</protein>
<accession>A0ABY1Q7Q9</accession>
<dbReference type="PROSITE" id="PS50043">
    <property type="entry name" value="HTH_LUXR_2"/>
    <property type="match status" value="1"/>
</dbReference>
<keyword evidence="2" id="KW-0238">DNA-binding</keyword>
<dbReference type="Pfam" id="PF00196">
    <property type="entry name" value="GerE"/>
    <property type="match status" value="1"/>
</dbReference>
<reference evidence="5 6" key="1">
    <citation type="submission" date="2017-05" db="EMBL/GenBank/DDBJ databases">
        <authorList>
            <person name="Varghese N."/>
            <person name="Submissions S."/>
        </authorList>
    </citation>
    <scope>NUCLEOTIDE SEQUENCE [LARGE SCALE GENOMIC DNA]</scope>
    <source>
        <strain evidence="5 6">DSM 25457</strain>
    </source>
</reference>
<dbReference type="InterPro" id="IPR036388">
    <property type="entry name" value="WH-like_DNA-bd_sf"/>
</dbReference>
<evidence type="ECO:0000256" key="3">
    <source>
        <dbReference type="ARBA" id="ARBA00023163"/>
    </source>
</evidence>
<dbReference type="SMART" id="SM00421">
    <property type="entry name" value="HTH_LUXR"/>
    <property type="match status" value="1"/>
</dbReference>
<proteinExistence type="predicted"/>
<dbReference type="PRINTS" id="PR00038">
    <property type="entry name" value="HTHLUXR"/>
</dbReference>
<dbReference type="PROSITE" id="PS00622">
    <property type="entry name" value="HTH_LUXR_1"/>
    <property type="match status" value="1"/>
</dbReference>
<keyword evidence="3" id="KW-0804">Transcription</keyword>
<sequence>MTLASLFPTQSDAKSFLHQTATAEIPQQLEIEEVADSGESRIFRVNACRIHSAGHELRIDGLVEDVTDRHRAAVLAREALHAQAQIELLSPREKEVLGEVVAGGMNKTIARRFDISEKTVERHRSNLMKKLQLRSVAELVRLATQAENAPREES</sequence>
<comment type="caution">
    <text evidence="5">The sequence shown here is derived from an EMBL/GenBank/DDBJ whole genome shotgun (WGS) entry which is preliminary data.</text>
</comment>
<dbReference type="InterPro" id="IPR000792">
    <property type="entry name" value="Tscrpt_reg_LuxR_C"/>
</dbReference>
<dbReference type="PANTHER" id="PTHR44688">
    <property type="entry name" value="DNA-BINDING TRANSCRIPTIONAL ACTIVATOR DEVR_DOSR"/>
    <property type="match status" value="1"/>
</dbReference>
<dbReference type="InterPro" id="IPR016032">
    <property type="entry name" value="Sig_transdc_resp-reg_C-effctor"/>
</dbReference>
<dbReference type="CDD" id="cd06170">
    <property type="entry name" value="LuxR_C_like"/>
    <property type="match status" value="1"/>
</dbReference>
<evidence type="ECO:0000313" key="6">
    <source>
        <dbReference type="Proteomes" id="UP001158067"/>
    </source>
</evidence>
<dbReference type="EMBL" id="FXUG01000006">
    <property type="protein sequence ID" value="SMP59359.1"/>
    <property type="molecule type" value="Genomic_DNA"/>
</dbReference>
<gene>
    <name evidence="5" type="ORF">SAMN06265222_106216</name>
</gene>